<feature type="transmembrane region" description="Helical" evidence="2">
    <location>
        <begin position="87"/>
        <end position="107"/>
    </location>
</feature>
<name>A0A0W1KHX9_9ACTO</name>
<keyword evidence="5" id="KW-1185">Reference proteome</keyword>
<comment type="caution">
    <text evidence="3">The sequence shown here is derived from an EMBL/GenBank/DDBJ whole genome shotgun (WGS) entry which is preliminary data.</text>
</comment>
<dbReference type="Proteomes" id="UP001225576">
    <property type="component" value="Unassembled WGS sequence"/>
</dbReference>
<dbReference type="RefSeq" id="WP_062614040.1">
    <property type="nucleotide sequence ID" value="NZ_CAUPHE010000056.1"/>
</dbReference>
<keyword evidence="2" id="KW-0472">Membrane</keyword>
<evidence type="ECO:0000313" key="4">
    <source>
        <dbReference type="EMBL" id="MDK8602425.1"/>
    </source>
</evidence>
<feature type="compositionally biased region" description="Basic and acidic residues" evidence="1">
    <location>
        <begin position="8"/>
        <end position="29"/>
    </location>
</feature>
<feature type="region of interest" description="Disordered" evidence="1">
    <location>
        <begin position="1"/>
        <end position="29"/>
    </location>
</feature>
<reference evidence="4" key="2">
    <citation type="submission" date="2023-05" db="EMBL/GenBank/DDBJ databases">
        <title>Genomic Catalog of Human Bladder Bacteria.</title>
        <authorList>
            <person name="Du J."/>
        </authorList>
    </citation>
    <scope>NUCLEOTIDE SEQUENCE</scope>
    <source>
        <strain evidence="4">UMB1304A</strain>
    </source>
</reference>
<dbReference type="Pfam" id="PF12277">
    <property type="entry name" value="DUF3618"/>
    <property type="match status" value="1"/>
</dbReference>
<dbReference type="Proteomes" id="UP000054404">
    <property type="component" value="Unassembled WGS sequence"/>
</dbReference>
<dbReference type="EMBL" id="LNIZ01000008">
    <property type="protein sequence ID" value="KTF03554.1"/>
    <property type="molecule type" value="Genomic_DNA"/>
</dbReference>
<gene>
    <name evidence="3" type="ORF">AQZ59_01513</name>
    <name evidence="4" type="ORF">QP858_08145</name>
</gene>
<dbReference type="OrthoDB" id="3268936at2"/>
<organism evidence="3 5">
    <name type="scientific">Trueperella bernardiae</name>
    <dbReference type="NCBI Taxonomy" id="59561"/>
    <lineage>
        <taxon>Bacteria</taxon>
        <taxon>Bacillati</taxon>
        <taxon>Actinomycetota</taxon>
        <taxon>Actinomycetes</taxon>
        <taxon>Actinomycetales</taxon>
        <taxon>Actinomycetaceae</taxon>
        <taxon>Trueperella</taxon>
    </lineage>
</organism>
<accession>A0A0W1KHX9</accession>
<evidence type="ECO:0000313" key="5">
    <source>
        <dbReference type="Proteomes" id="UP000054404"/>
    </source>
</evidence>
<reference evidence="3 5" key="1">
    <citation type="submission" date="2015-11" db="EMBL/GenBank/DDBJ databases">
        <title>Draft Genome Sequence of the Type Strain Trueperella bernardiae LCDC 89-0504T, Isolated from Blood Culture.</title>
        <authorList>
            <person name="Bernier A.-M."/>
            <person name="Bernard K."/>
        </authorList>
    </citation>
    <scope>NUCLEOTIDE SEQUENCE [LARGE SCALE GENOMIC DNA]</scope>
    <source>
        <strain evidence="3 5">LCDC 89-0504</strain>
    </source>
</reference>
<dbReference type="EMBL" id="JASPDQ010000021">
    <property type="protein sequence ID" value="MDK8602425.1"/>
    <property type="molecule type" value="Genomic_DNA"/>
</dbReference>
<dbReference type="InterPro" id="IPR022062">
    <property type="entry name" value="DUF3618"/>
</dbReference>
<sequence>MTNVSQKKAVDYEAPKGIEDTRTADEVDADMQRVREELTATVNELAGKLHPDNLKEEARAYAEERLSQGKEQAMGLVDDAKAGDKKALAIIGTTLAVVALFVIRKIIK</sequence>
<proteinExistence type="predicted"/>
<dbReference type="AlphaFoldDB" id="A0A0W1KHX9"/>
<evidence type="ECO:0000313" key="3">
    <source>
        <dbReference type="EMBL" id="KTF03554.1"/>
    </source>
</evidence>
<dbReference type="STRING" id="59561.AQZ59_01513"/>
<protein>
    <submittedName>
        <fullName evidence="4">DUF3618 domain-containing protein</fullName>
    </submittedName>
</protein>
<evidence type="ECO:0000256" key="1">
    <source>
        <dbReference type="SAM" id="MobiDB-lite"/>
    </source>
</evidence>
<evidence type="ECO:0000256" key="2">
    <source>
        <dbReference type="SAM" id="Phobius"/>
    </source>
</evidence>
<keyword evidence="2" id="KW-0812">Transmembrane</keyword>
<keyword evidence="2" id="KW-1133">Transmembrane helix</keyword>
<dbReference type="PATRIC" id="fig|59561.3.peg.1506"/>